<proteinExistence type="predicted"/>
<name>A0ABS9EG25_9FLAO</name>
<accession>A0ABS9EG25</accession>
<evidence type="ECO:0000313" key="2">
    <source>
        <dbReference type="EMBL" id="MCF4100799.1"/>
    </source>
</evidence>
<comment type="caution">
    <text evidence="2">The sequence shown here is derived from an EMBL/GenBank/DDBJ whole genome shotgun (WGS) entry which is preliminary data.</text>
</comment>
<dbReference type="Gene3D" id="2.60.120.260">
    <property type="entry name" value="Galactose-binding domain-like"/>
    <property type="match status" value="3"/>
</dbReference>
<dbReference type="SUPFAM" id="SSF49785">
    <property type="entry name" value="Galactose-binding domain-like"/>
    <property type="match status" value="1"/>
</dbReference>
<sequence>MRTYLKILLSAFIAITFFSCSDDDSLVDLDYLEAPSNLGATFMITQDNSGLVTVIPTGDGAALYSVNFGDGSAASEDIKPGESVEHVYLEGEYDVVVTGKNLTGKEAQGTQKLVVSFLAPEDLQVDVVKDAVNNYKISVSASAENAAMFEVYFGDVDDEEPTPLMIGETVDHIYENVGLYNLRVVALSGGAATTELVQEVSITDPLFLPIDFESTTLNYGFSNFGGGEGAGAPIIDNPDPSGVNTSAKVASYIKVAGSEVWAGTTIALDEPIDFSSKRYVSVDVWSPSSGTPVLFKIENLEDSNKFVEFSATTTVGNQWETLVFDMNAIDPAIEYGRIAFFFNFGTPGTGETYYFDNIKTTRLELVKLPLNFESESLTYSWGGFGGAGGEVIDNPDATGINTSTKVTKLSKGNGAETWAGISLNLDEKVDFSAGTTIKMKVWSPEAGVPILFKFENSLSAPDGNGNPSVVVEVIQNTTASNAWEELSFDLTTFEAFSADINYDRAIVFYDFGNSGEGTDFYFDELRVSSDEEPTSVVLPVNFEYPDLEYKLTAFEGAESVVVENPFSQGINTSNMVVRSTKTVGAQFYAGTTLELEAPIDFSSQQKISIKVYSPKANIPVRLKLENGTDGNIFLEVDANTTVTNEWEVLTFDFSGMDTSRDYSKMIVFFEFIADLPGDGAIYYYDDIQLTN</sequence>
<dbReference type="PROSITE" id="PS51257">
    <property type="entry name" value="PROKAR_LIPOPROTEIN"/>
    <property type="match status" value="1"/>
</dbReference>
<keyword evidence="1" id="KW-0732">Signal</keyword>
<protein>
    <recommendedName>
        <fullName evidence="4">PKD domain-containing protein</fullName>
    </recommendedName>
</protein>
<dbReference type="EMBL" id="JAKGTH010000006">
    <property type="protein sequence ID" value="MCF4100799.1"/>
    <property type="molecule type" value="Genomic_DNA"/>
</dbReference>
<feature type="chain" id="PRO_5046190720" description="PKD domain-containing protein" evidence="1">
    <location>
        <begin position="22"/>
        <end position="691"/>
    </location>
</feature>
<evidence type="ECO:0000313" key="3">
    <source>
        <dbReference type="Proteomes" id="UP001179363"/>
    </source>
</evidence>
<dbReference type="InterPro" id="IPR013783">
    <property type="entry name" value="Ig-like_fold"/>
</dbReference>
<evidence type="ECO:0000256" key="1">
    <source>
        <dbReference type="SAM" id="SignalP"/>
    </source>
</evidence>
<dbReference type="Gene3D" id="2.60.40.10">
    <property type="entry name" value="Immunoglobulins"/>
    <property type="match status" value="1"/>
</dbReference>
<dbReference type="RefSeq" id="WP_236132934.1">
    <property type="nucleotide sequence ID" value="NZ_JAKGTH010000006.1"/>
</dbReference>
<organism evidence="2 3">
    <name type="scientific">Gillisia lutea</name>
    <dbReference type="NCBI Taxonomy" id="2909668"/>
    <lineage>
        <taxon>Bacteria</taxon>
        <taxon>Pseudomonadati</taxon>
        <taxon>Bacteroidota</taxon>
        <taxon>Flavobacteriia</taxon>
        <taxon>Flavobacteriales</taxon>
        <taxon>Flavobacteriaceae</taxon>
        <taxon>Gillisia</taxon>
    </lineage>
</organism>
<feature type="signal peptide" evidence="1">
    <location>
        <begin position="1"/>
        <end position="21"/>
    </location>
</feature>
<keyword evidence="3" id="KW-1185">Reference proteome</keyword>
<evidence type="ECO:0008006" key="4">
    <source>
        <dbReference type="Google" id="ProtNLM"/>
    </source>
</evidence>
<gene>
    <name evidence="2" type="ORF">L1I30_03885</name>
</gene>
<dbReference type="InterPro" id="IPR008979">
    <property type="entry name" value="Galactose-bd-like_sf"/>
</dbReference>
<dbReference type="Proteomes" id="UP001179363">
    <property type="component" value="Unassembled WGS sequence"/>
</dbReference>
<reference evidence="2" key="1">
    <citation type="submission" date="2022-01" db="EMBL/GenBank/DDBJ databases">
        <title>Gillisia lutea sp. nov., isolated from marine plastic residues from the Malvarosa beach (Valencia, Spain).</title>
        <authorList>
            <person name="Vidal-Verdu A."/>
            <person name="Molina-Menor E."/>
            <person name="Satari L."/>
            <person name="Pascual J."/>
            <person name="Pereto J."/>
            <person name="Porcar M."/>
        </authorList>
    </citation>
    <scope>NUCLEOTIDE SEQUENCE</scope>
    <source>
        <strain evidence="2">M10.2A</strain>
    </source>
</reference>